<dbReference type="SUPFAM" id="SSF75011">
    <property type="entry name" value="3-carboxy-cis,cis-mucoante lactonizing enzyme"/>
    <property type="match status" value="1"/>
</dbReference>
<dbReference type="Pfam" id="PF07589">
    <property type="entry name" value="PEP-CTERM"/>
    <property type="match status" value="1"/>
</dbReference>
<evidence type="ECO:0000313" key="4">
    <source>
        <dbReference type="EMBL" id="MEF7613795.1"/>
    </source>
</evidence>
<organism evidence="4 5">
    <name type="scientific">Aquincola agrisoli</name>
    <dbReference type="NCBI Taxonomy" id="3119538"/>
    <lineage>
        <taxon>Bacteria</taxon>
        <taxon>Pseudomonadati</taxon>
        <taxon>Pseudomonadota</taxon>
        <taxon>Betaproteobacteria</taxon>
        <taxon>Burkholderiales</taxon>
        <taxon>Sphaerotilaceae</taxon>
        <taxon>Aquincola</taxon>
    </lineage>
</organism>
<name>A0AAW9QGP4_9BURK</name>
<dbReference type="InterPro" id="IPR025507">
    <property type="entry name" value="DUF4394"/>
</dbReference>
<keyword evidence="1" id="KW-0732">Signal</keyword>
<comment type="caution">
    <text evidence="4">The sequence shown here is derived from an EMBL/GenBank/DDBJ whole genome shotgun (WGS) entry which is preliminary data.</text>
</comment>
<feature type="domain" description="DUF4394" evidence="3">
    <location>
        <begin position="36"/>
        <end position="267"/>
    </location>
</feature>
<dbReference type="Pfam" id="PF14339">
    <property type="entry name" value="DUF4394"/>
    <property type="match status" value="1"/>
</dbReference>
<feature type="signal peptide" evidence="1">
    <location>
        <begin position="1"/>
        <end position="21"/>
    </location>
</feature>
<sequence>MRTLFTMSAVATLAFSVGAWAEPIYGVSDASSSQALFMFDSANAAGSTVIGTITGLAADQVIRDIDFRPADGLLYAITTTADFPTSARLYTIDLGTGAATAVGTGFTLTGNTSSRFSVDFNPVVDRLRVVTGDGHNYRVNPIDGTLVAQDTSLSAGTDTPQMSGIAYSNSFAGATQTTLYGYDYFTDTVGTIGGLNGAPNSPNGGLYTAIGGSGVVTFSAAAGMDISGATGMAYFAADDNDSPTAASELFSINLGTGALTRVGNLPVAAIGISVMTPVPEPASWGLMVLGLGAMGGFAARRRRVG</sequence>
<feature type="domain" description="Ice-binding protein C-terminal" evidence="2">
    <location>
        <begin position="277"/>
        <end position="302"/>
    </location>
</feature>
<evidence type="ECO:0000256" key="1">
    <source>
        <dbReference type="SAM" id="SignalP"/>
    </source>
</evidence>
<protein>
    <submittedName>
        <fullName evidence="4">DUF4394 domain-containing protein</fullName>
    </submittedName>
</protein>
<feature type="chain" id="PRO_5043331510" evidence="1">
    <location>
        <begin position="22"/>
        <end position="305"/>
    </location>
</feature>
<evidence type="ECO:0000259" key="2">
    <source>
        <dbReference type="Pfam" id="PF07589"/>
    </source>
</evidence>
<reference evidence="4 5" key="1">
    <citation type="submission" date="2024-02" db="EMBL/GenBank/DDBJ databases">
        <title>Genome sequence of Aquincola sp. MAHUQ-54.</title>
        <authorList>
            <person name="Huq M.A."/>
        </authorList>
    </citation>
    <scope>NUCLEOTIDE SEQUENCE [LARGE SCALE GENOMIC DNA]</scope>
    <source>
        <strain evidence="4 5">MAHUQ-54</strain>
    </source>
</reference>
<dbReference type="NCBIfam" id="TIGR02595">
    <property type="entry name" value="PEP_CTERM"/>
    <property type="match status" value="1"/>
</dbReference>
<dbReference type="AlphaFoldDB" id="A0AAW9QGP4"/>
<evidence type="ECO:0000313" key="5">
    <source>
        <dbReference type="Proteomes" id="UP001336250"/>
    </source>
</evidence>
<proteinExistence type="predicted"/>
<gene>
    <name evidence="4" type="ORF">V4F39_07725</name>
</gene>
<accession>A0AAW9QGP4</accession>
<dbReference type="EMBL" id="JAZIBG010000019">
    <property type="protein sequence ID" value="MEF7613795.1"/>
    <property type="molecule type" value="Genomic_DNA"/>
</dbReference>
<keyword evidence="5" id="KW-1185">Reference proteome</keyword>
<evidence type="ECO:0000259" key="3">
    <source>
        <dbReference type="Pfam" id="PF14339"/>
    </source>
</evidence>
<dbReference type="Proteomes" id="UP001336250">
    <property type="component" value="Unassembled WGS sequence"/>
</dbReference>
<dbReference type="InterPro" id="IPR013424">
    <property type="entry name" value="Ice-binding_C"/>
</dbReference>